<dbReference type="RefSeq" id="XP_001885492.1">
    <property type="nucleotide sequence ID" value="XM_001885457.1"/>
</dbReference>
<dbReference type="OrthoDB" id="10420889at2759"/>
<dbReference type="KEGG" id="lbc:LACBIDRAFT_306600"/>
<evidence type="ECO:0000313" key="2">
    <source>
        <dbReference type="Proteomes" id="UP000001194"/>
    </source>
</evidence>
<dbReference type="Proteomes" id="UP000001194">
    <property type="component" value="Unassembled WGS sequence"/>
</dbReference>
<dbReference type="HOGENOM" id="CLU_1094459_0_0_1"/>
<proteinExistence type="predicted"/>
<dbReference type="Gene3D" id="1.20.930.20">
    <property type="entry name" value="Adaptor protein Cbl, N-terminal domain"/>
    <property type="match status" value="1"/>
</dbReference>
<dbReference type="GO" id="GO:0007166">
    <property type="term" value="P:cell surface receptor signaling pathway"/>
    <property type="evidence" value="ECO:0007669"/>
    <property type="project" value="InterPro"/>
</dbReference>
<dbReference type="AlphaFoldDB" id="B0DNE3"/>
<organism evidence="2">
    <name type="scientific">Laccaria bicolor (strain S238N-H82 / ATCC MYA-4686)</name>
    <name type="common">Bicoloured deceiver</name>
    <name type="synonym">Laccaria laccata var. bicolor</name>
    <dbReference type="NCBI Taxonomy" id="486041"/>
    <lineage>
        <taxon>Eukaryota</taxon>
        <taxon>Fungi</taxon>
        <taxon>Dikarya</taxon>
        <taxon>Basidiomycota</taxon>
        <taxon>Agaricomycotina</taxon>
        <taxon>Agaricomycetes</taxon>
        <taxon>Agaricomycetidae</taxon>
        <taxon>Agaricales</taxon>
        <taxon>Agaricineae</taxon>
        <taxon>Hydnangiaceae</taxon>
        <taxon>Laccaria</taxon>
    </lineage>
</organism>
<gene>
    <name evidence="1" type="ORF">LACBIDRAFT_306600</name>
</gene>
<evidence type="ECO:0000313" key="1">
    <source>
        <dbReference type="EMBL" id="EDR03924.1"/>
    </source>
</evidence>
<dbReference type="InterPro" id="IPR059179">
    <property type="entry name" value="MLKL-like_MCAfunc"/>
</dbReference>
<protein>
    <submittedName>
        <fullName evidence="1">Predicted protein</fullName>
    </submittedName>
</protein>
<name>B0DNE3_LACBS</name>
<dbReference type="InParanoid" id="B0DNE3"/>
<reference evidence="1 2" key="1">
    <citation type="journal article" date="2008" name="Nature">
        <title>The genome of Laccaria bicolor provides insights into mycorrhizal symbiosis.</title>
        <authorList>
            <person name="Martin F."/>
            <person name="Aerts A."/>
            <person name="Ahren D."/>
            <person name="Brun A."/>
            <person name="Danchin E.G.J."/>
            <person name="Duchaussoy F."/>
            <person name="Gibon J."/>
            <person name="Kohler A."/>
            <person name="Lindquist E."/>
            <person name="Pereda V."/>
            <person name="Salamov A."/>
            <person name="Shapiro H.J."/>
            <person name="Wuyts J."/>
            <person name="Blaudez D."/>
            <person name="Buee M."/>
            <person name="Brokstein P."/>
            <person name="Canbaeck B."/>
            <person name="Cohen D."/>
            <person name="Courty P.E."/>
            <person name="Coutinho P.M."/>
            <person name="Delaruelle C."/>
            <person name="Detter J.C."/>
            <person name="Deveau A."/>
            <person name="DiFazio S."/>
            <person name="Duplessis S."/>
            <person name="Fraissinet-Tachet L."/>
            <person name="Lucic E."/>
            <person name="Frey-Klett P."/>
            <person name="Fourrey C."/>
            <person name="Feussner I."/>
            <person name="Gay G."/>
            <person name="Grimwood J."/>
            <person name="Hoegger P.J."/>
            <person name="Jain P."/>
            <person name="Kilaru S."/>
            <person name="Labbe J."/>
            <person name="Lin Y.C."/>
            <person name="Legue V."/>
            <person name="Le Tacon F."/>
            <person name="Marmeisse R."/>
            <person name="Melayah D."/>
            <person name="Montanini B."/>
            <person name="Muratet M."/>
            <person name="Nehls U."/>
            <person name="Niculita-Hirzel H."/>
            <person name="Oudot-Le Secq M.P."/>
            <person name="Peter M."/>
            <person name="Quesneville H."/>
            <person name="Rajashekar B."/>
            <person name="Reich M."/>
            <person name="Rouhier N."/>
            <person name="Schmutz J."/>
            <person name="Yin T."/>
            <person name="Chalot M."/>
            <person name="Henrissat B."/>
            <person name="Kuees U."/>
            <person name="Lucas S."/>
            <person name="Van de Peer Y."/>
            <person name="Podila G.K."/>
            <person name="Polle A."/>
            <person name="Pukkila P.J."/>
            <person name="Richardson P.M."/>
            <person name="Rouze P."/>
            <person name="Sanders I.R."/>
            <person name="Stajich J.E."/>
            <person name="Tunlid A."/>
            <person name="Tuskan G."/>
            <person name="Grigoriev I.V."/>
        </authorList>
    </citation>
    <scope>NUCLEOTIDE SEQUENCE [LARGE SCALE GENOMIC DNA]</scope>
    <source>
        <strain evidence="2">S238N-H82 / ATCC MYA-4686</strain>
    </source>
</reference>
<dbReference type="InterPro" id="IPR036537">
    <property type="entry name" value="Adaptor_Cbl_N_dom_sf"/>
</dbReference>
<keyword evidence="2" id="KW-1185">Reference proteome</keyword>
<dbReference type="EMBL" id="DS547121">
    <property type="protein sequence ID" value="EDR03924.1"/>
    <property type="molecule type" value="Genomic_DNA"/>
</dbReference>
<sequence length="274" mass="30134">MTANETISTNNTNNMNITGLNLAGNDLLQAISVGGLPALEVVAASGDTFPPLKAAVVEALAIIGIVKKFKINKKDWAAFSGSLIRKVEEIVQAICQYNESRIPLTLQSNVENLKGILDHMKENVMKIQQQTSFKRVANFRKDPEQIEGFQARLNALASLGVGVEGSLQKANAKEREILEDTRTPEATKAIKRENIVERPAATENVPQVNVLNQAHDFQINDSVFNSANTININDNREIEAKIADAADQLKVEKWLQELRAPSHGKVRERCMPGT</sequence>
<accession>B0DNE3</accession>
<dbReference type="CDD" id="cd21037">
    <property type="entry name" value="MLKL_NTD"/>
    <property type="match status" value="1"/>
</dbReference>
<dbReference type="GeneID" id="6081072"/>